<reference evidence="1" key="1">
    <citation type="submission" date="2019-06" db="EMBL/GenBank/DDBJ databases">
        <authorList>
            <person name="Zheng W."/>
        </authorList>
    </citation>
    <scope>NUCLEOTIDE SEQUENCE</scope>
    <source>
        <strain evidence="1">QDHG01</strain>
    </source>
</reference>
<comment type="caution">
    <text evidence="1">The sequence shown here is derived from an EMBL/GenBank/DDBJ whole genome shotgun (WGS) entry which is preliminary data.</text>
</comment>
<accession>A0A8J8P4V8</accession>
<gene>
    <name evidence="1" type="ORF">FGO68_gene9977</name>
</gene>
<proteinExistence type="predicted"/>
<name>A0A8J8P4V8_HALGN</name>
<evidence type="ECO:0000313" key="2">
    <source>
        <dbReference type="Proteomes" id="UP000785679"/>
    </source>
</evidence>
<dbReference type="Proteomes" id="UP000785679">
    <property type="component" value="Unassembled WGS sequence"/>
</dbReference>
<protein>
    <submittedName>
        <fullName evidence="1">Uncharacterized protein</fullName>
    </submittedName>
</protein>
<sequence>MYSREWTPTHLNNYLIQLIFKPYIIKMLKVTSLLLKRPSPLKLTILRSFSTSVDPSLPISQQTLYTPTSNSITHSKPTSSDDDKDEIAQQRSMFEDSLKFAASSLSNKTDASKLVRLLRTTAFLDNQQIGTRLVEYLKTKISQVSNEELAQVYSSLVLLKQTDQKLIKILEYLTLRRVHSLPHKELTKILTSYGYLCIKGKTTVSSSFVKTFEYVVMNKMHDFTLNDLGQCLISLIRLQKMSATTTKVIANQTLLQIFDKWSYELEDDQRAIQIGILAEAYYQVMNQSALRKEVDPKVMENRIIKSGERLKAKDVFNIMHVTESKEIVEHLLKHIEIEGLIPEEIVIFNSMVKKHGVEGKIVPQIEAYIEKNMDDMETEEISKLYMSCLLNQLPLSPSFHLKLEEHLLLTCLPTANAHSLPYLLPVLSQSKLASKPTPAQIREIILKTLRQKDFSSQTFILTLGQTIDHLQANLSEDLEFWRQIIQYLPMLPNLDNIDQYCQLRSCIQHLDEKIEGLDFSGTLAYLEERYEKPYLAMIEERAKSRVIAGKQEVKVIDDKSKE</sequence>
<keyword evidence="2" id="KW-1185">Reference proteome</keyword>
<dbReference type="AlphaFoldDB" id="A0A8J8P4V8"/>
<dbReference type="EMBL" id="RRYP01001370">
    <property type="protein sequence ID" value="TNV86039.1"/>
    <property type="molecule type" value="Genomic_DNA"/>
</dbReference>
<dbReference type="OrthoDB" id="10513182at2759"/>
<evidence type="ECO:0000313" key="1">
    <source>
        <dbReference type="EMBL" id="TNV86039.1"/>
    </source>
</evidence>
<organism evidence="1 2">
    <name type="scientific">Halteria grandinella</name>
    <dbReference type="NCBI Taxonomy" id="5974"/>
    <lineage>
        <taxon>Eukaryota</taxon>
        <taxon>Sar</taxon>
        <taxon>Alveolata</taxon>
        <taxon>Ciliophora</taxon>
        <taxon>Intramacronucleata</taxon>
        <taxon>Spirotrichea</taxon>
        <taxon>Stichotrichia</taxon>
        <taxon>Sporadotrichida</taxon>
        <taxon>Halteriidae</taxon>
        <taxon>Halteria</taxon>
    </lineage>
</organism>